<accession>A0A1J4JHD5</accession>
<dbReference type="RefSeq" id="XP_068350156.1">
    <property type="nucleotide sequence ID" value="XM_068511064.1"/>
</dbReference>
<dbReference type="InterPro" id="IPR001194">
    <property type="entry name" value="cDENN_dom"/>
</dbReference>
<name>A0A1J4JHD5_9EUKA</name>
<dbReference type="InterPro" id="IPR043153">
    <property type="entry name" value="DENN_C"/>
</dbReference>
<evidence type="ECO:0000256" key="1">
    <source>
        <dbReference type="SAM" id="MobiDB-lite"/>
    </source>
</evidence>
<dbReference type="GeneID" id="94845768"/>
<dbReference type="InterPro" id="IPR005113">
    <property type="entry name" value="uDENN_dom"/>
</dbReference>
<dbReference type="InterPro" id="IPR051942">
    <property type="entry name" value="DENN_domain_containing_2"/>
</dbReference>
<dbReference type="EMBL" id="MLAK01001142">
    <property type="protein sequence ID" value="OHS97019.1"/>
    <property type="molecule type" value="Genomic_DNA"/>
</dbReference>
<dbReference type="OrthoDB" id="10266080at2759"/>
<evidence type="ECO:0000313" key="3">
    <source>
        <dbReference type="EMBL" id="OHS97019.1"/>
    </source>
</evidence>
<dbReference type="SMART" id="SM00800">
    <property type="entry name" value="uDENN"/>
    <property type="match status" value="1"/>
</dbReference>
<dbReference type="AlphaFoldDB" id="A0A1J4JHD5"/>
<feature type="domain" description="UDENN" evidence="2">
    <location>
        <begin position="116"/>
        <end position="559"/>
    </location>
</feature>
<protein>
    <recommendedName>
        <fullName evidence="2">UDENN domain-containing protein</fullName>
    </recommendedName>
</protein>
<dbReference type="PANTHER" id="PTHR15288:SF0">
    <property type="entry name" value="UDENN DOMAIN-CONTAINING PROTEIN"/>
    <property type="match status" value="1"/>
</dbReference>
<dbReference type="PANTHER" id="PTHR15288">
    <property type="entry name" value="DENN DOMAIN-CONTAINING PROTEIN 2"/>
    <property type="match status" value="1"/>
</dbReference>
<dbReference type="Gene3D" id="3.40.50.11500">
    <property type="match status" value="1"/>
</dbReference>
<proteinExistence type="predicted"/>
<dbReference type="PROSITE" id="PS50211">
    <property type="entry name" value="DENN"/>
    <property type="match status" value="1"/>
</dbReference>
<gene>
    <name evidence="3" type="ORF">TRFO_36827</name>
</gene>
<feature type="region of interest" description="Disordered" evidence="1">
    <location>
        <begin position="64"/>
        <end position="129"/>
    </location>
</feature>
<organism evidence="3 4">
    <name type="scientific">Tritrichomonas foetus</name>
    <dbReference type="NCBI Taxonomy" id="1144522"/>
    <lineage>
        <taxon>Eukaryota</taxon>
        <taxon>Metamonada</taxon>
        <taxon>Parabasalia</taxon>
        <taxon>Tritrichomonadida</taxon>
        <taxon>Tritrichomonadidae</taxon>
        <taxon>Tritrichomonas</taxon>
    </lineage>
</organism>
<dbReference type="Gene3D" id="3.30.450.200">
    <property type="match status" value="1"/>
</dbReference>
<comment type="caution">
    <text evidence="3">The sequence shown here is derived from an EMBL/GenBank/DDBJ whole genome shotgun (WGS) entry which is preliminary data.</text>
</comment>
<dbReference type="SMART" id="SM00799">
    <property type="entry name" value="DENN"/>
    <property type="match status" value="1"/>
</dbReference>
<evidence type="ECO:0000313" key="4">
    <source>
        <dbReference type="Proteomes" id="UP000179807"/>
    </source>
</evidence>
<evidence type="ECO:0000259" key="2">
    <source>
        <dbReference type="PROSITE" id="PS50211"/>
    </source>
</evidence>
<dbReference type="VEuPathDB" id="TrichDB:TRFO_36827"/>
<dbReference type="Proteomes" id="UP000179807">
    <property type="component" value="Unassembled WGS sequence"/>
</dbReference>
<dbReference type="InterPro" id="IPR037516">
    <property type="entry name" value="Tripartite_DENN"/>
</dbReference>
<feature type="compositionally biased region" description="Low complexity" evidence="1">
    <location>
        <begin position="96"/>
        <end position="120"/>
    </location>
</feature>
<sequence>MLKSIRRRFTKNKKSTRRRRSCVDLDLVAASLSFRQDTGLVFDPSKEEDSHRILNYFFIVGPSPNSASSQSSHNKDSLLNPNRNDSDESDCEKSDSNSQTSDTSSNKNSKNSSKNSSNQKSNRHHSIKQPSLLLTYPSHRFPFQKQDFQRVMQFCYPEGFTNVEKERPFVQFTFGLNDNGTLYFGVCTRFYNKLNNMIQSDLPICLVSITSSTLIQSHMTYHRLLYFILQHCDPKMDLTNPDLLPSNLLREEFDSVSNRVETLETFFQPYQLHLLRSNPLFAVFNDNFDQIFLKFIEVLFRFQMFDDRKQSIKLAPDIKMEILSKKDQLLDIGRVSFSTLFSCLSVNNIARYFRAVLLENQVLLVADDIETLSKCVLATLVMVSPMSTKSAILPILPDDEVFLEYLDTPTPFVFGALETESLGNHNLSEYLTVVDLIHGSIDYPEDVCHVPHVEKLKSQLKDITKDKNGKSHSTGYLFKASTCDKLVKAFTQFNELFVSQERLDGCRVRDTTDSNNPVIGFVKDAYMVNIPDKEVDFYDSLIETQTFQEYCETTYRIPS</sequence>
<reference evidence="3" key="1">
    <citation type="submission" date="2016-10" db="EMBL/GenBank/DDBJ databases">
        <authorList>
            <person name="Benchimol M."/>
            <person name="Almeida L.G."/>
            <person name="Vasconcelos A.T."/>
            <person name="Perreira-Neves A."/>
            <person name="Rosa I.A."/>
            <person name="Tasca T."/>
            <person name="Bogo M.R."/>
            <person name="de Souza W."/>
        </authorList>
    </citation>
    <scope>NUCLEOTIDE SEQUENCE [LARGE SCALE GENOMIC DNA]</scope>
    <source>
        <strain evidence="3">K</strain>
    </source>
</reference>
<keyword evidence="4" id="KW-1185">Reference proteome</keyword>
<dbReference type="Pfam" id="PF02141">
    <property type="entry name" value="DENN"/>
    <property type="match status" value="1"/>
</dbReference>